<feature type="chain" id="PRO_5009252127" evidence="1">
    <location>
        <begin position="31"/>
        <end position="179"/>
    </location>
</feature>
<dbReference type="EMBL" id="LT629711">
    <property type="protein sequence ID" value="SDP69943.1"/>
    <property type="molecule type" value="Genomic_DNA"/>
</dbReference>
<accession>A0A1H0UUW9</accession>
<keyword evidence="1" id="KW-0732">Signal</keyword>
<keyword evidence="3" id="KW-1185">Reference proteome</keyword>
<gene>
    <name evidence="2" type="ORF">SAMN04489867_3520</name>
</gene>
<organism evidence="2 3">
    <name type="scientific">Pedococcus dokdonensis</name>
    <dbReference type="NCBI Taxonomy" id="443156"/>
    <lineage>
        <taxon>Bacteria</taxon>
        <taxon>Bacillati</taxon>
        <taxon>Actinomycetota</taxon>
        <taxon>Actinomycetes</taxon>
        <taxon>Micrococcales</taxon>
        <taxon>Intrasporangiaceae</taxon>
        <taxon>Pedococcus</taxon>
    </lineage>
</organism>
<evidence type="ECO:0000313" key="3">
    <source>
        <dbReference type="Proteomes" id="UP000199077"/>
    </source>
</evidence>
<name>A0A1H0UUW9_9MICO</name>
<sequence>MRHLAASTAAAAALALLGTAVGAAPSQAQADGGSPWTPYHQEDVLVPAARSTCAFDVQETVVEDREFFRTTATYPDGSPKEQVFRGDLVMRFTNTSTGASVVHDLGGTGVFAYEPDGSPASLTSLHGPFGATLTAGSTPASGIYVVSGKGTSVAFNADGTRTLTLGRHGSSIDVCAELG</sequence>
<dbReference type="OrthoDB" id="3530191at2"/>
<dbReference type="RefSeq" id="WP_091788449.1">
    <property type="nucleotide sequence ID" value="NZ_LT629711.1"/>
</dbReference>
<proteinExistence type="predicted"/>
<protein>
    <submittedName>
        <fullName evidence="2">Uncharacterized protein</fullName>
    </submittedName>
</protein>
<reference evidence="3" key="1">
    <citation type="submission" date="2016-10" db="EMBL/GenBank/DDBJ databases">
        <authorList>
            <person name="Varghese N."/>
            <person name="Submissions S."/>
        </authorList>
    </citation>
    <scope>NUCLEOTIDE SEQUENCE [LARGE SCALE GENOMIC DNA]</scope>
    <source>
        <strain evidence="3">DSM 22329</strain>
    </source>
</reference>
<evidence type="ECO:0000256" key="1">
    <source>
        <dbReference type="SAM" id="SignalP"/>
    </source>
</evidence>
<evidence type="ECO:0000313" key="2">
    <source>
        <dbReference type="EMBL" id="SDP69943.1"/>
    </source>
</evidence>
<dbReference type="Proteomes" id="UP000199077">
    <property type="component" value="Chromosome I"/>
</dbReference>
<dbReference type="AlphaFoldDB" id="A0A1H0UUW9"/>
<feature type="signal peptide" evidence="1">
    <location>
        <begin position="1"/>
        <end position="30"/>
    </location>
</feature>